<keyword evidence="3" id="KW-1185">Reference proteome</keyword>
<evidence type="ECO:0000259" key="1">
    <source>
        <dbReference type="Pfam" id="PF01551"/>
    </source>
</evidence>
<dbReference type="eggNOG" id="COG0739">
    <property type="taxonomic scope" value="Bacteria"/>
</dbReference>
<dbReference type="AlphaFoldDB" id="U1N568"/>
<dbReference type="SUPFAM" id="SSF51261">
    <property type="entry name" value="Duplicated hybrid motif"/>
    <property type="match status" value="1"/>
</dbReference>
<accession>U1N568</accession>
<dbReference type="InterPro" id="IPR050570">
    <property type="entry name" value="Cell_wall_metabolism_enzyme"/>
</dbReference>
<protein>
    <recommendedName>
        <fullName evidence="1">M23ase beta-sheet core domain-containing protein</fullName>
    </recommendedName>
</protein>
<feature type="domain" description="M23ase beta-sheet core" evidence="1">
    <location>
        <begin position="163"/>
        <end position="252"/>
    </location>
</feature>
<dbReference type="Pfam" id="PF01551">
    <property type="entry name" value="Peptidase_M23"/>
    <property type="match status" value="1"/>
</dbReference>
<comment type="caution">
    <text evidence="2">The sequence shown here is derived from an EMBL/GenBank/DDBJ whole genome shotgun (WGS) entry which is preliminary data.</text>
</comment>
<dbReference type="Gene3D" id="2.70.70.10">
    <property type="entry name" value="Glucose Permease (Domain IIA)"/>
    <property type="match status" value="1"/>
</dbReference>
<dbReference type="PATRIC" id="fig|1345023.5.peg.1074"/>
<dbReference type="RefSeq" id="WP_021066238.1">
    <property type="nucleotide sequence ID" value="NZ_ATCL01000014.1"/>
</dbReference>
<evidence type="ECO:0000313" key="2">
    <source>
        <dbReference type="EMBL" id="ERG67675.1"/>
    </source>
</evidence>
<dbReference type="Proteomes" id="UP000016464">
    <property type="component" value="Unassembled WGS sequence"/>
</dbReference>
<reference evidence="2 3" key="1">
    <citation type="journal article" date="2013" name="Genome Announc.">
        <title>Draft Genome Sequence of Exiguobacterium pavilionensis Strain RW-2, with Wide Thermal, Salinity, and pH Tolerance, Isolated from Modern Freshwater Microbialites.</title>
        <authorList>
            <person name="White R.A.III."/>
            <person name="Grassa C.J."/>
            <person name="Suttle C.A."/>
        </authorList>
    </citation>
    <scope>NUCLEOTIDE SEQUENCE [LARGE SCALE GENOMIC DNA]</scope>
    <source>
        <strain evidence="2 3">RW-2</strain>
    </source>
</reference>
<dbReference type="InterPro" id="IPR016047">
    <property type="entry name" value="M23ase_b-sheet_dom"/>
</dbReference>
<dbReference type="PANTHER" id="PTHR21666:SF270">
    <property type="entry name" value="MUREIN HYDROLASE ACTIVATOR ENVC"/>
    <property type="match status" value="1"/>
</dbReference>
<name>U1N568_9BACL</name>
<dbReference type="OrthoDB" id="9809488at2"/>
<gene>
    <name evidence="2" type="ORF">M467_10320</name>
</gene>
<dbReference type="CDD" id="cd12797">
    <property type="entry name" value="M23_peptidase"/>
    <property type="match status" value="1"/>
</dbReference>
<organism evidence="2 3">
    <name type="scientific">Exiguobacterium chiriqhucha RW-2</name>
    <dbReference type="NCBI Taxonomy" id="1345023"/>
    <lineage>
        <taxon>Bacteria</taxon>
        <taxon>Bacillati</taxon>
        <taxon>Bacillota</taxon>
        <taxon>Bacilli</taxon>
        <taxon>Bacillales</taxon>
        <taxon>Bacillales Family XII. Incertae Sedis</taxon>
        <taxon>Exiguobacterium</taxon>
    </lineage>
</organism>
<dbReference type="GO" id="GO:0004222">
    <property type="term" value="F:metalloendopeptidase activity"/>
    <property type="evidence" value="ECO:0007669"/>
    <property type="project" value="TreeGrafter"/>
</dbReference>
<dbReference type="InterPro" id="IPR011055">
    <property type="entry name" value="Dup_hybrid_motif"/>
</dbReference>
<dbReference type="EMBL" id="ATCL01000014">
    <property type="protein sequence ID" value="ERG67675.1"/>
    <property type="molecule type" value="Genomic_DNA"/>
</dbReference>
<dbReference type="PANTHER" id="PTHR21666">
    <property type="entry name" value="PEPTIDASE-RELATED"/>
    <property type="match status" value="1"/>
</dbReference>
<proteinExistence type="predicted"/>
<sequence>MQLDVRTFPKSFRDGQFDSIYSQTTDSFKQQTSLDAFYRLAISFNEGVRRYRVVNDMKLNGSRRLVWIDDRKERVLSVTFNQDDLIEELLMTPHQPDSRGDRRFTKHTYHLPFTDDWLVVSGGTHPGENRHYPERAQRYAYDFIKVNNNWSYNKTKSGNHSFYAFGERVITPLDGTVVVVVDDVPDVPDSSRPFGNHVILEHAGGEYSLLAHLEDGSIAVNVGDHVKTRQLIGRCGNSGNSSEPHLHFQVMDSPDLASATSLRIRLKGRKNPVRGQIVRPKQSNSLDRTDLAADFLFELALAVPRLLFNFWK</sequence>
<evidence type="ECO:0000313" key="3">
    <source>
        <dbReference type="Proteomes" id="UP000016464"/>
    </source>
</evidence>